<feature type="region of interest" description="Disordered" evidence="2">
    <location>
        <begin position="1"/>
        <end position="21"/>
    </location>
</feature>
<evidence type="ECO:0000313" key="4">
    <source>
        <dbReference type="EMBL" id="GAT47849.1"/>
    </source>
</evidence>
<evidence type="ECO:0000256" key="2">
    <source>
        <dbReference type="SAM" id="MobiDB-lite"/>
    </source>
</evidence>
<dbReference type="PROSITE" id="PS50157">
    <property type="entry name" value="ZINC_FINGER_C2H2_2"/>
    <property type="match status" value="1"/>
</dbReference>
<gene>
    <name evidence="4" type="ORF">MCHLO_05291</name>
</gene>
<sequence length="81" mass="9267">MQATLLPSILPPRPAVRSDKPEQLPAVALGKITSPQETPLFICAFTGCFRLFPSRERLMTHRKRDHPQQAEETRKVVTWNE</sequence>
<accession>A0ABQ0L9M5</accession>
<dbReference type="InterPro" id="IPR013087">
    <property type="entry name" value="Znf_C2H2_type"/>
</dbReference>
<feature type="domain" description="C2H2-type" evidence="3">
    <location>
        <begin position="41"/>
        <end position="71"/>
    </location>
</feature>
<feature type="region of interest" description="Disordered" evidence="2">
    <location>
        <begin position="60"/>
        <end position="81"/>
    </location>
</feature>
<keyword evidence="5" id="KW-1185">Reference proteome</keyword>
<proteinExistence type="predicted"/>
<organism evidence="4 5">
    <name type="scientific">Mycena chlorophos</name>
    <name type="common">Agaric fungus</name>
    <name type="synonym">Agaricus chlorophos</name>
    <dbReference type="NCBI Taxonomy" id="658473"/>
    <lineage>
        <taxon>Eukaryota</taxon>
        <taxon>Fungi</taxon>
        <taxon>Dikarya</taxon>
        <taxon>Basidiomycota</taxon>
        <taxon>Agaricomycotina</taxon>
        <taxon>Agaricomycetes</taxon>
        <taxon>Agaricomycetidae</taxon>
        <taxon>Agaricales</taxon>
        <taxon>Marasmiineae</taxon>
        <taxon>Mycenaceae</taxon>
        <taxon>Mycena</taxon>
    </lineage>
</organism>
<keyword evidence="1" id="KW-0862">Zinc</keyword>
<feature type="compositionally biased region" description="Basic and acidic residues" evidence="2">
    <location>
        <begin position="66"/>
        <end position="75"/>
    </location>
</feature>
<dbReference type="EMBL" id="DF844078">
    <property type="protein sequence ID" value="GAT47849.1"/>
    <property type="molecule type" value="Genomic_DNA"/>
</dbReference>
<evidence type="ECO:0000256" key="1">
    <source>
        <dbReference type="PROSITE-ProRule" id="PRU00042"/>
    </source>
</evidence>
<name>A0ABQ0L9M5_MYCCL</name>
<protein>
    <recommendedName>
        <fullName evidence="3">C2H2-type domain-containing protein</fullName>
    </recommendedName>
</protein>
<keyword evidence="1" id="KW-0479">Metal-binding</keyword>
<keyword evidence="1" id="KW-0863">Zinc-finger</keyword>
<evidence type="ECO:0000259" key="3">
    <source>
        <dbReference type="PROSITE" id="PS50157"/>
    </source>
</evidence>
<dbReference type="PROSITE" id="PS00028">
    <property type="entry name" value="ZINC_FINGER_C2H2_1"/>
    <property type="match status" value="1"/>
</dbReference>
<evidence type="ECO:0000313" key="5">
    <source>
        <dbReference type="Proteomes" id="UP000815677"/>
    </source>
</evidence>
<dbReference type="Proteomes" id="UP000815677">
    <property type="component" value="Unassembled WGS sequence"/>
</dbReference>
<reference evidence="4" key="1">
    <citation type="submission" date="2014-09" db="EMBL/GenBank/DDBJ databases">
        <title>Genome sequence of the luminous mushroom Mycena chlorophos for searching fungal bioluminescence genes.</title>
        <authorList>
            <person name="Tanaka Y."/>
            <person name="Kasuga D."/>
            <person name="Oba Y."/>
            <person name="Hase S."/>
            <person name="Sato K."/>
            <person name="Oba Y."/>
            <person name="Sakakibara Y."/>
        </authorList>
    </citation>
    <scope>NUCLEOTIDE SEQUENCE</scope>
</reference>